<evidence type="ECO:0000313" key="1">
    <source>
        <dbReference type="EMBL" id="KHD10882.1"/>
    </source>
</evidence>
<organism evidence="1 2">
    <name type="scientific">Candidatus Thiomargarita nelsonii</name>
    <dbReference type="NCBI Taxonomy" id="1003181"/>
    <lineage>
        <taxon>Bacteria</taxon>
        <taxon>Pseudomonadati</taxon>
        <taxon>Pseudomonadota</taxon>
        <taxon>Gammaproteobacteria</taxon>
        <taxon>Thiotrichales</taxon>
        <taxon>Thiotrichaceae</taxon>
        <taxon>Thiomargarita</taxon>
    </lineage>
</organism>
<protein>
    <submittedName>
        <fullName evidence="1">Uncharacterized protein</fullName>
    </submittedName>
</protein>
<gene>
    <name evidence="1" type="ORF">PN36_11395</name>
</gene>
<dbReference type="Proteomes" id="UP000030428">
    <property type="component" value="Unassembled WGS sequence"/>
</dbReference>
<dbReference type="AlphaFoldDB" id="A0A0A6PJV4"/>
<dbReference type="EMBL" id="JSZA02000035">
    <property type="protein sequence ID" value="KHD10882.1"/>
    <property type="molecule type" value="Genomic_DNA"/>
</dbReference>
<name>A0A0A6PJV4_9GAMM</name>
<sequence length="155" mass="18085">MELETFFRHKKAHYETQRVTINREEQQKIWLTGLNQLYAEINDWLSVPIQEQLVIVSYEETTLVEDFVNPYLVKNLCIIVDTESVILKPMGMNVLSAAGRVDMVGEEGTIMLVLLKQETGKYQWHIVIRTKHDKYLPLVKESFTDALAQVMRKDD</sequence>
<comment type="caution">
    <text evidence="1">The sequence shown here is derived from an EMBL/GenBank/DDBJ whole genome shotgun (WGS) entry which is preliminary data.</text>
</comment>
<keyword evidence="2" id="KW-1185">Reference proteome</keyword>
<accession>A0A0A6PJV4</accession>
<proteinExistence type="predicted"/>
<evidence type="ECO:0000313" key="2">
    <source>
        <dbReference type="Proteomes" id="UP000030428"/>
    </source>
</evidence>
<reference evidence="1 2" key="1">
    <citation type="journal article" date="2016" name="Front. Microbiol.">
        <title>Single-Cell (Meta-)Genomics of a Dimorphic Candidatus Thiomargarita nelsonii Reveals Genomic Plasticity.</title>
        <authorList>
            <person name="Flood B.E."/>
            <person name="Fliss P."/>
            <person name="Jones D.S."/>
            <person name="Dick G.J."/>
            <person name="Jain S."/>
            <person name="Kaster A.K."/>
            <person name="Winkel M."/>
            <person name="Mussmann M."/>
            <person name="Bailey J."/>
        </authorList>
    </citation>
    <scope>NUCLEOTIDE SEQUENCE [LARGE SCALE GENOMIC DNA]</scope>
    <source>
        <strain evidence="1">Hydrate Ridge</strain>
    </source>
</reference>